<organism evidence="4 5">
    <name type="scientific">Agrococcus versicolor</name>
    <dbReference type="NCBI Taxonomy" id="501482"/>
    <lineage>
        <taxon>Bacteria</taxon>
        <taxon>Bacillati</taxon>
        <taxon>Actinomycetota</taxon>
        <taxon>Actinomycetes</taxon>
        <taxon>Micrococcales</taxon>
        <taxon>Microbacteriaceae</taxon>
        <taxon>Agrococcus</taxon>
    </lineage>
</organism>
<keyword evidence="1" id="KW-0227">DNA damage</keyword>
<gene>
    <name evidence="4" type="ORF">GCM10009846_13460</name>
</gene>
<evidence type="ECO:0000313" key="4">
    <source>
        <dbReference type="EMBL" id="GAA2173056.1"/>
    </source>
</evidence>
<dbReference type="Proteomes" id="UP001501599">
    <property type="component" value="Unassembled WGS sequence"/>
</dbReference>
<feature type="compositionally biased region" description="Basic and acidic residues" evidence="3">
    <location>
        <begin position="49"/>
        <end position="60"/>
    </location>
</feature>
<dbReference type="PANTHER" id="PTHR43003">
    <property type="entry name" value="DNA-3-METHYLADENINE GLYCOSYLASE"/>
    <property type="match status" value="1"/>
</dbReference>
<protein>
    <submittedName>
        <fullName evidence="4">3-methyladenine DNA glycosylase</fullName>
    </submittedName>
</protein>
<dbReference type="InterPro" id="IPR011257">
    <property type="entry name" value="DNA_glycosylase"/>
</dbReference>
<dbReference type="Gene3D" id="1.10.340.30">
    <property type="entry name" value="Hypothetical protein, domain 2"/>
    <property type="match status" value="1"/>
</dbReference>
<sequence length="330" mass="36264">MTEQEAALRSETMAAADDAPSLPAPDAWREWAPRLPTSIAQTIGRAQQGRRDPTQRRDPDGAVWRTMRTPDGPAVVRFEQRGARILCRAWGAGAAWAVERAPWLLGDGDDPSGFEPQHPFLEAAHRRHPGMRIAGSGDMLHGLVGAILEQRVEAVAALASWSRLVQRLGEPAPHPAPAGMRIFPSGAAWLGLEQGEWRAVGVDLRRAATIRWVAARERSMQRLVDERRDLETIDRVLLSMPGIGPWTSAEVRQRVLGDADAVSVGDVHLAPVVGQTLAGRSFDDAELVAFLEPWRGHRYRVARLVYAGGAVVRPRIAPRRTPGPRPESRR</sequence>
<keyword evidence="5" id="KW-1185">Reference proteome</keyword>
<evidence type="ECO:0000256" key="2">
    <source>
        <dbReference type="ARBA" id="ARBA00023204"/>
    </source>
</evidence>
<feature type="compositionally biased region" description="Low complexity" evidence="3">
    <location>
        <begin position="14"/>
        <end position="26"/>
    </location>
</feature>
<dbReference type="InterPro" id="IPR051912">
    <property type="entry name" value="Alkylbase_DNA_Glycosylase/TA"/>
</dbReference>
<dbReference type="PANTHER" id="PTHR43003:SF6">
    <property type="entry name" value="DNA GLYCOSYLASE"/>
    <property type="match status" value="1"/>
</dbReference>
<proteinExistence type="predicted"/>
<dbReference type="SUPFAM" id="SSF48150">
    <property type="entry name" value="DNA-glycosylase"/>
    <property type="match status" value="1"/>
</dbReference>
<dbReference type="EMBL" id="BAAAQT010000005">
    <property type="protein sequence ID" value="GAA2173056.1"/>
    <property type="molecule type" value="Genomic_DNA"/>
</dbReference>
<evidence type="ECO:0000313" key="5">
    <source>
        <dbReference type="Proteomes" id="UP001501599"/>
    </source>
</evidence>
<reference evidence="4 5" key="1">
    <citation type="journal article" date="2019" name="Int. J. Syst. Evol. Microbiol.">
        <title>The Global Catalogue of Microorganisms (GCM) 10K type strain sequencing project: providing services to taxonomists for standard genome sequencing and annotation.</title>
        <authorList>
            <consortium name="The Broad Institute Genomics Platform"/>
            <consortium name="The Broad Institute Genome Sequencing Center for Infectious Disease"/>
            <person name="Wu L."/>
            <person name="Ma J."/>
        </authorList>
    </citation>
    <scope>NUCLEOTIDE SEQUENCE [LARGE SCALE GENOMIC DNA]</scope>
    <source>
        <strain evidence="4 5">JCM 16026</strain>
    </source>
</reference>
<name>A0ABN3APH4_9MICO</name>
<feature type="region of interest" description="Disordered" evidence="3">
    <location>
        <begin position="1"/>
        <end position="68"/>
    </location>
</feature>
<evidence type="ECO:0000256" key="3">
    <source>
        <dbReference type="SAM" id="MobiDB-lite"/>
    </source>
</evidence>
<accession>A0ABN3APH4</accession>
<keyword evidence="2" id="KW-0234">DNA repair</keyword>
<comment type="caution">
    <text evidence="4">The sequence shown here is derived from an EMBL/GenBank/DDBJ whole genome shotgun (WGS) entry which is preliminary data.</text>
</comment>
<evidence type="ECO:0000256" key="1">
    <source>
        <dbReference type="ARBA" id="ARBA00022763"/>
    </source>
</evidence>